<evidence type="ECO:0000313" key="2">
    <source>
        <dbReference type="Proteomes" id="UP000486602"/>
    </source>
</evidence>
<evidence type="ECO:0008006" key="3">
    <source>
        <dbReference type="Google" id="ProtNLM"/>
    </source>
</evidence>
<protein>
    <recommendedName>
        <fullName evidence="3">RHS repeat-associated core domain-containing protein</fullName>
    </recommendedName>
</protein>
<accession>A0A7K3WXG2</accession>
<proteinExistence type="predicted"/>
<dbReference type="Proteomes" id="UP000486602">
    <property type="component" value="Unassembled WGS sequence"/>
</dbReference>
<organism evidence="1 2">
    <name type="scientific">Cryomorpha ignava</name>
    <dbReference type="NCBI Taxonomy" id="101383"/>
    <lineage>
        <taxon>Bacteria</taxon>
        <taxon>Pseudomonadati</taxon>
        <taxon>Bacteroidota</taxon>
        <taxon>Flavobacteriia</taxon>
        <taxon>Flavobacteriales</taxon>
        <taxon>Cryomorphaceae</taxon>
        <taxon>Cryomorpha</taxon>
    </lineage>
</organism>
<dbReference type="EMBL" id="JAAGVY010000049">
    <property type="protein sequence ID" value="NEN25325.1"/>
    <property type="molecule type" value="Genomic_DNA"/>
</dbReference>
<keyword evidence="2" id="KW-1185">Reference proteome</keyword>
<sequence length="384" mass="40360">AYYEKPALPLRVLPENDEVRVIVVYRIELKNGKVVQGWFTPDPAEQFSNPYLAMGNNPVMYVDPDGEFIIGALIGAAISGTVGYISGKNAGLTGSNLLEYTLGSAVIGGFSGGVGTSVGAGVSASLSIGGFAGGAIAGAAGGAAGGFVGGFLGTTFNNSTFGTNHNALNGGLKGAAIGGLAGGIGGGLTRGITDMRNGYSFWDGSTVDEVIIQGGNPEALAARYNSSSIADINDEYLKIRIQDDYRITEGDFGIKNITTKTGRGYGLDQSGTYVDLKSGNSVGGYVRRFSTGTSNLHVSPKYTTAANVSFRSVAGHELIHAYHHYTIPSFSRIFSERVAYKYTYDTFMGAGQFNNAMKVYNTANTHGFWGAYPPHYQIPTPFGW</sequence>
<feature type="non-terminal residue" evidence="1">
    <location>
        <position position="1"/>
    </location>
</feature>
<evidence type="ECO:0000313" key="1">
    <source>
        <dbReference type="EMBL" id="NEN25325.1"/>
    </source>
</evidence>
<comment type="caution">
    <text evidence="1">The sequence shown here is derived from an EMBL/GenBank/DDBJ whole genome shotgun (WGS) entry which is preliminary data.</text>
</comment>
<dbReference type="AlphaFoldDB" id="A0A7K3WXG2"/>
<gene>
    <name evidence="1" type="ORF">G3O08_17650</name>
</gene>
<reference evidence="1 2" key="1">
    <citation type="submission" date="2020-02" db="EMBL/GenBank/DDBJ databases">
        <title>Out from the shadows clarifying the taxonomy of the family Cryomorphaceae and related taxa by utilizing the GTDB taxonomic framework.</title>
        <authorList>
            <person name="Bowman J.P."/>
        </authorList>
    </citation>
    <scope>NUCLEOTIDE SEQUENCE [LARGE SCALE GENOMIC DNA]</scope>
    <source>
        <strain evidence="1 2">QSSC 1-22</strain>
    </source>
</reference>
<name>A0A7K3WXG2_9FLAO</name>